<evidence type="ECO:0000313" key="1">
    <source>
        <dbReference type="EMBL" id="OOQ60050.1"/>
    </source>
</evidence>
<sequence>MKLSVIAFCTILSTHIFFQKRPQYFFPQLDGTKKEIELAAKQYGAVLKYNKQVPKTKTVAAHSELAFVFPKLDKDDVYLATYYLNAKGECFQQNLYYGSNEFLNHYINQFDNPKVNFNRVGQNLKWEGKFIELELIKSPPRLVQGNQVLYSKLSVPISPSKPEINNV</sequence>
<gene>
    <name evidence="1" type="ORF">BC343_27365</name>
</gene>
<reference evidence="1 2" key="1">
    <citation type="submission" date="2016-07" db="EMBL/GenBank/DDBJ databases">
        <title>Genomic analysis of zinc-resistant bacterium Mucilaginibacter pedocola TBZ30.</title>
        <authorList>
            <person name="Huang J."/>
            <person name="Tang J."/>
        </authorList>
    </citation>
    <scope>NUCLEOTIDE SEQUENCE [LARGE SCALE GENOMIC DNA]</scope>
    <source>
        <strain evidence="1 2">TBZ30</strain>
    </source>
</reference>
<dbReference type="RefSeq" id="WP_078348022.1">
    <property type="nucleotide sequence ID" value="NZ_MBTF01000010.1"/>
</dbReference>
<organism evidence="1 2">
    <name type="scientific">Mucilaginibacter pedocola</name>
    <dbReference type="NCBI Taxonomy" id="1792845"/>
    <lineage>
        <taxon>Bacteria</taxon>
        <taxon>Pseudomonadati</taxon>
        <taxon>Bacteroidota</taxon>
        <taxon>Sphingobacteriia</taxon>
        <taxon>Sphingobacteriales</taxon>
        <taxon>Sphingobacteriaceae</taxon>
        <taxon>Mucilaginibacter</taxon>
    </lineage>
</organism>
<proteinExistence type="predicted"/>
<evidence type="ECO:0000313" key="2">
    <source>
        <dbReference type="Proteomes" id="UP000189739"/>
    </source>
</evidence>
<name>A0A1S9PGG8_9SPHI</name>
<dbReference type="EMBL" id="MBTF01000010">
    <property type="protein sequence ID" value="OOQ60050.1"/>
    <property type="molecule type" value="Genomic_DNA"/>
</dbReference>
<dbReference type="AlphaFoldDB" id="A0A1S9PGG8"/>
<protein>
    <submittedName>
        <fullName evidence="1">Uncharacterized protein</fullName>
    </submittedName>
</protein>
<dbReference type="Proteomes" id="UP000189739">
    <property type="component" value="Unassembled WGS sequence"/>
</dbReference>
<comment type="caution">
    <text evidence="1">The sequence shown here is derived from an EMBL/GenBank/DDBJ whole genome shotgun (WGS) entry which is preliminary data.</text>
</comment>
<keyword evidence="2" id="KW-1185">Reference proteome</keyword>
<accession>A0A1S9PGG8</accession>